<dbReference type="Proteomes" id="UP001179952">
    <property type="component" value="Unassembled WGS sequence"/>
</dbReference>
<evidence type="ECO:0000256" key="5">
    <source>
        <dbReference type="SAM" id="MobiDB-lite"/>
    </source>
</evidence>
<comment type="caution">
    <text evidence="6">The sequence shown here is derived from an EMBL/GenBank/DDBJ whole genome shotgun (WGS) entry which is preliminary data.</text>
</comment>
<feature type="compositionally biased region" description="Polar residues" evidence="5">
    <location>
        <begin position="293"/>
        <end position="315"/>
    </location>
</feature>
<accession>A0AAV9BDK3</accession>
<dbReference type="GO" id="GO:0005737">
    <property type="term" value="C:cytoplasm"/>
    <property type="evidence" value="ECO:0007669"/>
    <property type="project" value="UniProtKB-SubCell"/>
</dbReference>
<evidence type="ECO:0000256" key="3">
    <source>
        <dbReference type="ARBA" id="ARBA00022490"/>
    </source>
</evidence>
<dbReference type="InterPro" id="IPR019376">
    <property type="entry name" value="Myeloid_leukemia_factor"/>
</dbReference>
<protein>
    <recommendedName>
        <fullName evidence="8">Myeloid leukemia factor 1</fullName>
    </recommendedName>
</protein>
<proteinExistence type="inferred from homology"/>
<gene>
    <name evidence="6" type="ORF">QJS04_geneDACA012324</name>
</gene>
<evidence type="ECO:0008006" key="8">
    <source>
        <dbReference type="Google" id="ProtNLM"/>
    </source>
</evidence>
<comment type="subcellular location">
    <subcellularLocation>
        <location evidence="1">Cytoplasm</location>
    </subcellularLocation>
</comment>
<reference evidence="6" key="2">
    <citation type="submission" date="2023-06" db="EMBL/GenBank/DDBJ databases">
        <authorList>
            <person name="Ma L."/>
            <person name="Liu K.-W."/>
            <person name="Li Z."/>
            <person name="Hsiao Y.-Y."/>
            <person name="Qi Y."/>
            <person name="Fu T."/>
            <person name="Tang G."/>
            <person name="Zhang D."/>
            <person name="Sun W.-H."/>
            <person name="Liu D.-K."/>
            <person name="Li Y."/>
            <person name="Chen G.-Z."/>
            <person name="Liu X.-D."/>
            <person name="Liao X.-Y."/>
            <person name="Jiang Y.-T."/>
            <person name="Yu X."/>
            <person name="Hao Y."/>
            <person name="Huang J."/>
            <person name="Zhao X.-W."/>
            <person name="Ke S."/>
            <person name="Chen Y.-Y."/>
            <person name="Wu W.-L."/>
            <person name="Hsu J.-L."/>
            <person name="Lin Y.-F."/>
            <person name="Huang M.-D."/>
            <person name="Li C.-Y."/>
            <person name="Huang L."/>
            <person name="Wang Z.-W."/>
            <person name="Zhao X."/>
            <person name="Zhong W.-Y."/>
            <person name="Peng D.-H."/>
            <person name="Ahmad S."/>
            <person name="Lan S."/>
            <person name="Zhang J.-S."/>
            <person name="Tsai W.-C."/>
            <person name="Van De Peer Y."/>
            <person name="Liu Z.-J."/>
        </authorList>
    </citation>
    <scope>NUCLEOTIDE SEQUENCE</scope>
    <source>
        <strain evidence="6">SCP</strain>
        <tissue evidence="6">Leaves</tissue>
    </source>
</reference>
<feature type="region of interest" description="Disordered" evidence="5">
    <location>
        <begin position="287"/>
        <end position="348"/>
    </location>
</feature>
<feature type="region of interest" description="Disordered" evidence="5">
    <location>
        <begin position="105"/>
        <end position="154"/>
    </location>
</feature>
<evidence type="ECO:0000256" key="1">
    <source>
        <dbReference type="ARBA" id="ARBA00004496"/>
    </source>
</evidence>
<organism evidence="6 7">
    <name type="scientific">Acorus gramineus</name>
    <name type="common">Dwarf sweet flag</name>
    <dbReference type="NCBI Taxonomy" id="55184"/>
    <lineage>
        <taxon>Eukaryota</taxon>
        <taxon>Viridiplantae</taxon>
        <taxon>Streptophyta</taxon>
        <taxon>Embryophyta</taxon>
        <taxon>Tracheophyta</taxon>
        <taxon>Spermatophyta</taxon>
        <taxon>Magnoliopsida</taxon>
        <taxon>Liliopsida</taxon>
        <taxon>Acoraceae</taxon>
        <taxon>Acorus</taxon>
    </lineage>
</organism>
<feature type="compositionally biased region" description="Basic and acidic residues" evidence="5">
    <location>
        <begin position="119"/>
        <end position="128"/>
    </location>
</feature>
<evidence type="ECO:0000256" key="4">
    <source>
        <dbReference type="ARBA" id="ARBA00022553"/>
    </source>
</evidence>
<evidence type="ECO:0000313" key="6">
    <source>
        <dbReference type="EMBL" id="KAK1274148.1"/>
    </source>
</evidence>
<sequence length="348" mass="38061">MQRGNGGRDDLFGGFGDPFAGFGGFGAPGNLISNFFGGRDPFDDPFFTRPFGSMLGSNMFGPSMLGSNMFGPSMFGRSMFGEQNNSGFIEAQPPQANRGPIIQELSSDDEEKQEGESTEEVRDAEGKKGSSRKHARSNKEPFVQEPDEEPKERRSRIAQYGIGNNGGDGVQKQARTFSFQSSTVTYGGANGAYYTSSTTRRTGDDGLTLEESKEADTTTRQASHRISRGIRDKGHSHTRKLNPDGRVETNQMLHNLNEDELAGFNEVWKGSAQKNFPGWTQGFDMLDGGIMSGGNTQHGQSSRGWALPSTEQQQEPVRARWAPPPAGQPQERAKSHVNSRSSSFNRRA</sequence>
<keyword evidence="7" id="KW-1185">Reference proteome</keyword>
<evidence type="ECO:0000256" key="2">
    <source>
        <dbReference type="ARBA" id="ARBA00008332"/>
    </source>
</evidence>
<evidence type="ECO:0000313" key="7">
    <source>
        <dbReference type="Proteomes" id="UP001179952"/>
    </source>
</evidence>
<feature type="compositionally biased region" description="Acidic residues" evidence="5">
    <location>
        <begin position="106"/>
        <end position="118"/>
    </location>
</feature>
<dbReference type="EMBL" id="JAUJYN010000004">
    <property type="protein sequence ID" value="KAK1274148.1"/>
    <property type="molecule type" value="Genomic_DNA"/>
</dbReference>
<dbReference type="PANTHER" id="PTHR13105">
    <property type="entry name" value="MYELOID LEUKEMIA FACTOR"/>
    <property type="match status" value="1"/>
</dbReference>
<dbReference type="AlphaFoldDB" id="A0AAV9BDK3"/>
<reference evidence="6" key="1">
    <citation type="journal article" date="2023" name="Nat. Commun.">
        <title>Diploid and tetraploid genomes of Acorus and the evolution of monocots.</title>
        <authorList>
            <person name="Ma L."/>
            <person name="Liu K.W."/>
            <person name="Li Z."/>
            <person name="Hsiao Y.Y."/>
            <person name="Qi Y."/>
            <person name="Fu T."/>
            <person name="Tang G.D."/>
            <person name="Zhang D."/>
            <person name="Sun W.H."/>
            <person name="Liu D.K."/>
            <person name="Li Y."/>
            <person name="Chen G.Z."/>
            <person name="Liu X.D."/>
            <person name="Liao X.Y."/>
            <person name="Jiang Y.T."/>
            <person name="Yu X."/>
            <person name="Hao Y."/>
            <person name="Huang J."/>
            <person name="Zhao X.W."/>
            <person name="Ke S."/>
            <person name="Chen Y.Y."/>
            <person name="Wu W.L."/>
            <person name="Hsu J.L."/>
            <person name="Lin Y.F."/>
            <person name="Huang M.D."/>
            <person name="Li C.Y."/>
            <person name="Huang L."/>
            <person name="Wang Z.W."/>
            <person name="Zhao X."/>
            <person name="Zhong W.Y."/>
            <person name="Peng D.H."/>
            <person name="Ahmad S."/>
            <person name="Lan S."/>
            <person name="Zhang J.S."/>
            <person name="Tsai W.C."/>
            <person name="Van de Peer Y."/>
            <person name="Liu Z.J."/>
        </authorList>
    </citation>
    <scope>NUCLEOTIDE SEQUENCE</scope>
    <source>
        <strain evidence="6">SCP</strain>
    </source>
</reference>
<keyword evidence="3" id="KW-0963">Cytoplasm</keyword>
<keyword evidence="4" id="KW-0597">Phosphoprotein</keyword>
<name>A0AAV9BDK3_ACOGR</name>
<comment type="similarity">
    <text evidence="2">Belongs to the MLF family.</text>
</comment>
<feature type="compositionally biased region" description="Polar residues" evidence="5">
    <location>
        <begin position="336"/>
        <end position="348"/>
    </location>
</feature>
<dbReference type="Pfam" id="PF10248">
    <property type="entry name" value="Mlf1IP"/>
    <property type="match status" value="1"/>
</dbReference>